<evidence type="ECO:0000313" key="2">
    <source>
        <dbReference type="EMBL" id="BBA18365.1"/>
    </source>
</evidence>
<keyword evidence="4" id="KW-0150">Chloroplast</keyword>
<dbReference type="AlphaFoldDB" id="A0A224ANB7"/>
<protein>
    <submittedName>
        <fullName evidence="4">Cytochrome b6</fullName>
    </submittedName>
</protein>
<dbReference type="EMBL" id="LC269921">
    <property type="protein sequence ID" value="BBA18642.1"/>
    <property type="molecule type" value="Genomic_DNA"/>
</dbReference>
<proteinExistence type="predicted"/>
<gene>
    <name evidence="4" type="primary">petB</name>
</gene>
<accession>A0A224ANB7</accession>
<dbReference type="EMBL" id="LC269918">
    <property type="protein sequence ID" value="BBA18226.1"/>
    <property type="molecule type" value="Genomic_DNA"/>
</dbReference>
<dbReference type="EMBL" id="LC269923">
    <property type="protein sequence ID" value="BBA18919.1"/>
    <property type="molecule type" value="Genomic_DNA"/>
</dbReference>
<dbReference type="EMBL" id="LC269919">
    <property type="protein sequence ID" value="BBA18365.1"/>
    <property type="molecule type" value="Genomic_DNA"/>
</dbReference>
<dbReference type="EMBL" id="LC269922">
    <property type="protein sequence ID" value="BBA18781.1"/>
    <property type="molecule type" value="Genomic_DNA"/>
</dbReference>
<organism evidence="4">
    <name type="scientific">Heterosigma akashiwo</name>
    <name type="common">Chromophytic alga</name>
    <name type="synonym">Heterosigma carterae</name>
    <dbReference type="NCBI Taxonomy" id="2829"/>
    <lineage>
        <taxon>Eukaryota</taxon>
        <taxon>Sar</taxon>
        <taxon>Stramenopiles</taxon>
        <taxon>Ochrophyta</taxon>
        <taxon>Raphidophyceae</taxon>
        <taxon>Chattonellales</taxon>
        <taxon>Chattonellaceae</taxon>
        <taxon>Heterosigma</taxon>
    </lineage>
</organism>
<geneLocation type="chloroplast" evidence="4"/>
<keyword evidence="4" id="KW-0934">Plastid</keyword>
<evidence type="ECO:0000313" key="4">
    <source>
        <dbReference type="EMBL" id="BBA18642.1"/>
    </source>
</evidence>
<sequence>MVIQMYVNYKNVLMLVDPHLNHHVIIQLKVDQLQVQHPAPLLQFLLPNNLLGPMVKNNLLHQMIL</sequence>
<dbReference type="EMBL" id="LC269924">
    <property type="protein sequence ID" value="BBA19057.1"/>
    <property type="molecule type" value="Genomic_DNA"/>
</dbReference>
<evidence type="ECO:0000313" key="3">
    <source>
        <dbReference type="EMBL" id="BBA18504.1"/>
    </source>
</evidence>
<evidence type="ECO:0000313" key="5">
    <source>
        <dbReference type="EMBL" id="BBA18781.1"/>
    </source>
</evidence>
<evidence type="ECO:0000313" key="1">
    <source>
        <dbReference type="EMBL" id="BBA18226.1"/>
    </source>
</evidence>
<evidence type="ECO:0000313" key="7">
    <source>
        <dbReference type="EMBL" id="BBA19057.1"/>
    </source>
</evidence>
<dbReference type="EMBL" id="LC269920">
    <property type="protein sequence ID" value="BBA18504.1"/>
    <property type="molecule type" value="Genomic_DNA"/>
</dbReference>
<name>A0A224ANB7_HETAK</name>
<evidence type="ECO:0000313" key="6">
    <source>
        <dbReference type="EMBL" id="BBA18919.1"/>
    </source>
</evidence>
<reference evidence="4" key="1">
    <citation type="submission" date="2017-05" db="EMBL/GenBank/DDBJ databases">
        <title>Chloroplast genome sequences of Heterosigma akashiwo, a bloom-forming raphidophyte.</title>
        <authorList>
            <person name="Ueki S."/>
        </authorList>
    </citation>
    <scope>NUCLEOTIDE SEQUENCE</scope>
    <source>
        <strain evidence="3">CCAP934/4</strain>
        <strain evidence="1">CCAP934/8</strain>
        <strain evidence="7">CCMP1596</strain>
        <strain evidence="4">CCMP2274</strain>
        <strain evidence="5">CCMP3374</strain>
        <strain evidence="2">EHUSP01</strain>
        <strain evidence="6">HaFk01</strain>
    </source>
</reference>